<dbReference type="Gene3D" id="3.40.50.1820">
    <property type="entry name" value="alpha/beta hydrolase"/>
    <property type="match status" value="1"/>
</dbReference>
<comment type="similarity">
    <text evidence="1">Belongs to the 'GDXG' lipolytic enzyme family.</text>
</comment>
<name>A0ABU3VUE8_9GAMM</name>
<comment type="caution">
    <text evidence="5">The sequence shown here is derived from an EMBL/GenBank/DDBJ whole genome shotgun (WGS) entry which is preliminary data.</text>
</comment>
<reference evidence="5 6" key="1">
    <citation type="submission" date="2023-10" db="EMBL/GenBank/DDBJ databases">
        <title>Characteristics and mechanism of a salt-tolerant marine origin heterotrophic nitrifying- aerobic denitrifying bacteria Marinobacter xestospongiae HN1.</title>
        <authorList>
            <person name="Qi R."/>
        </authorList>
    </citation>
    <scope>NUCLEOTIDE SEQUENCE [LARGE SCALE GENOMIC DNA]</scope>
    <source>
        <strain evidence="5 6">HN1</strain>
    </source>
</reference>
<dbReference type="GO" id="GO:0016787">
    <property type="term" value="F:hydrolase activity"/>
    <property type="evidence" value="ECO:0007669"/>
    <property type="project" value="UniProtKB-KW"/>
</dbReference>
<dbReference type="InterPro" id="IPR050300">
    <property type="entry name" value="GDXG_lipolytic_enzyme"/>
</dbReference>
<dbReference type="Pfam" id="PF07859">
    <property type="entry name" value="Abhydrolase_3"/>
    <property type="match status" value="1"/>
</dbReference>
<dbReference type="PROSITE" id="PS01173">
    <property type="entry name" value="LIPASE_GDXG_HIS"/>
    <property type="match status" value="1"/>
</dbReference>
<dbReference type="Proteomes" id="UP001269819">
    <property type="component" value="Unassembled WGS sequence"/>
</dbReference>
<protein>
    <submittedName>
        <fullName evidence="5">Alpha/beta hydrolase</fullName>
    </submittedName>
</protein>
<feature type="domain" description="Alpha/beta hydrolase fold-3" evidence="4">
    <location>
        <begin position="116"/>
        <end position="330"/>
    </location>
</feature>
<dbReference type="PANTHER" id="PTHR48081:SF8">
    <property type="entry name" value="ALPHA_BETA HYDROLASE FOLD-3 DOMAIN-CONTAINING PROTEIN-RELATED"/>
    <property type="match status" value="1"/>
</dbReference>
<keyword evidence="6" id="KW-1185">Reference proteome</keyword>
<evidence type="ECO:0000256" key="2">
    <source>
        <dbReference type="ARBA" id="ARBA00022801"/>
    </source>
</evidence>
<evidence type="ECO:0000256" key="3">
    <source>
        <dbReference type="SAM" id="MobiDB-lite"/>
    </source>
</evidence>
<dbReference type="InterPro" id="IPR013094">
    <property type="entry name" value="AB_hydrolase_3"/>
</dbReference>
<dbReference type="EMBL" id="JAWIIJ010000002">
    <property type="protein sequence ID" value="MDV2077898.1"/>
    <property type="molecule type" value="Genomic_DNA"/>
</dbReference>
<dbReference type="InterPro" id="IPR029058">
    <property type="entry name" value="AB_hydrolase_fold"/>
</dbReference>
<proteinExistence type="inferred from homology"/>
<sequence>MFWLILAALVLMALLTRFWLRGSNHSHLDTPLPDCPPATPDEAQRRVLGRLAEFNRMERNLPFRQRVDAMRQMLDQLGDGKTFKAHFRPLVTCDAHGHSLDGEWVMADGADPDRRLLYVHGGAWMAGSAYSHRTITSRLSELTGMAVFAVNYRLFPEHRFHQGLTDCQQAYRWLLTNGPHGPAPLTSMVIAGDSAGGSHTLALLAWARDHRLRPADAAVALCPSTDLSFTSPSLRANLASDPMLGPAFGALTRVPRPLLYWGLWVLARVRAADPAVSPLQDSLANLPPTLIQASETEMLLDNARRYARKAERAGSPIELQTWPHMVHVWHFFTPELPQAEEAFRNIARFLASTVPASTGPKNNASTADTSRPSGAIL</sequence>
<evidence type="ECO:0000313" key="6">
    <source>
        <dbReference type="Proteomes" id="UP001269819"/>
    </source>
</evidence>
<organism evidence="5 6">
    <name type="scientific">Marinobacter xestospongiae</name>
    <dbReference type="NCBI Taxonomy" id="994319"/>
    <lineage>
        <taxon>Bacteria</taxon>
        <taxon>Pseudomonadati</taxon>
        <taxon>Pseudomonadota</taxon>
        <taxon>Gammaproteobacteria</taxon>
        <taxon>Pseudomonadales</taxon>
        <taxon>Marinobacteraceae</taxon>
        <taxon>Marinobacter</taxon>
    </lineage>
</organism>
<evidence type="ECO:0000313" key="5">
    <source>
        <dbReference type="EMBL" id="MDV2077898.1"/>
    </source>
</evidence>
<accession>A0ABU3VUE8</accession>
<keyword evidence="2 5" id="KW-0378">Hydrolase</keyword>
<evidence type="ECO:0000256" key="1">
    <source>
        <dbReference type="ARBA" id="ARBA00010515"/>
    </source>
</evidence>
<evidence type="ECO:0000259" key="4">
    <source>
        <dbReference type="Pfam" id="PF07859"/>
    </source>
</evidence>
<dbReference type="PANTHER" id="PTHR48081">
    <property type="entry name" value="AB HYDROLASE SUPERFAMILY PROTEIN C4A8.06C"/>
    <property type="match status" value="1"/>
</dbReference>
<dbReference type="SUPFAM" id="SSF53474">
    <property type="entry name" value="alpha/beta-Hydrolases"/>
    <property type="match status" value="1"/>
</dbReference>
<dbReference type="RefSeq" id="WP_316972763.1">
    <property type="nucleotide sequence ID" value="NZ_JAWIIJ010000002.1"/>
</dbReference>
<dbReference type="InterPro" id="IPR002168">
    <property type="entry name" value="Lipase_GDXG_HIS_AS"/>
</dbReference>
<gene>
    <name evidence="5" type="ORF">RYS15_04355</name>
</gene>
<feature type="region of interest" description="Disordered" evidence="3">
    <location>
        <begin position="357"/>
        <end position="377"/>
    </location>
</feature>